<evidence type="ECO:0000256" key="2">
    <source>
        <dbReference type="SAM" id="SignalP"/>
    </source>
</evidence>
<dbReference type="PIRSF" id="PIRSF002741">
    <property type="entry name" value="MppA"/>
    <property type="match status" value="1"/>
</dbReference>
<proteinExistence type="predicted"/>
<dbReference type="Proteomes" id="UP001442841">
    <property type="component" value="Chromosome"/>
</dbReference>
<dbReference type="Pfam" id="PF00496">
    <property type="entry name" value="SBP_bac_5"/>
    <property type="match status" value="1"/>
</dbReference>
<dbReference type="InterPro" id="IPR039424">
    <property type="entry name" value="SBP_5"/>
</dbReference>
<evidence type="ECO:0000256" key="1">
    <source>
        <dbReference type="ARBA" id="ARBA00022729"/>
    </source>
</evidence>
<dbReference type="Gene3D" id="3.40.190.10">
    <property type="entry name" value="Periplasmic binding protein-like II"/>
    <property type="match status" value="1"/>
</dbReference>
<organism evidence="4 5">
    <name type="scientific">Ammonicoccus fulvus</name>
    <dbReference type="NCBI Taxonomy" id="3138240"/>
    <lineage>
        <taxon>Bacteria</taxon>
        <taxon>Bacillati</taxon>
        <taxon>Actinomycetota</taxon>
        <taxon>Actinomycetes</taxon>
        <taxon>Propionibacteriales</taxon>
        <taxon>Propionibacteriaceae</taxon>
        <taxon>Ammonicoccus</taxon>
    </lineage>
</organism>
<keyword evidence="1 2" id="KW-0732">Signal</keyword>
<feature type="signal peptide" evidence="2">
    <location>
        <begin position="1"/>
        <end position="28"/>
    </location>
</feature>
<dbReference type="PROSITE" id="PS51257">
    <property type="entry name" value="PROKAR_LIPOPROTEIN"/>
    <property type="match status" value="1"/>
</dbReference>
<name>A0ABZ3FNN4_9ACTN</name>
<dbReference type="InterPro" id="IPR000914">
    <property type="entry name" value="SBP_5_dom"/>
</dbReference>
<protein>
    <submittedName>
        <fullName evidence="4">ABC transporter substrate-binding protein</fullName>
    </submittedName>
</protein>
<evidence type="ECO:0000313" key="5">
    <source>
        <dbReference type="Proteomes" id="UP001442841"/>
    </source>
</evidence>
<dbReference type="PANTHER" id="PTHR30290:SF38">
    <property type="entry name" value="D,D-DIPEPTIDE-BINDING PERIPLASMIC PROTEIN DDPA-RELATED"/>
    <property type="match status" value="1"/>
</dbReference>
<evidence type="ECO:0000259" key="3">
    <source>
        <dbReference type="Pfam" id="PF00496"/>
    </source>
</evidence>
<dbReference type="RefSeq" id="WP_425308758.1">
    <property type="nucleotide sequence ID" value="NZ_CP154795.1"/>
</dbReference>
<accession>A0ABZ3FNN4</accession>
<dbReference type="Gene3D" id="3.10.105.10">
    <property type="entry name" value="Dipeptide-binding Protein, Domain 3"/>
    <property type="match status" value="1"/>
</dbReference>
<feature type="domain" description="Solute-binding protein family 5" evidence="3">
    <location>
        <begin position="89"/>
        <end position="420"/>
    </location>
</feature>
<dbReference type="InterPro" id="IPR030678">
    <property type="entry name" value="Peptide/Ni-bd"/>
</dbReference>
<dbReference type="PANTHER" id="PTHR30290">
    <property type="entry name" value="PERIPLASMIC BINDING COMPONENT OF ABC TRANSPORTER"/>
    <property type="match status" value="1"/>
</dbReference>
<feature type="chain" id="PRO_5045074021" evidence="2">
    <location>
        <begin position="29"/>
        <end position="511"/>
    </location>
</feature>
<evidence type="ECO:0000313" key="4">
    <source>
        <dbReference type="EMBL" id="XAN07305.1"/>
    </source>
</evidence>
<sequence>MTQRFSARVLVAVVAVAGLLLSACTTSGSPGANGSANGNGKAAQTTLSVGATASPSTLDPTINNAAAIPQVVLYNVYETLVKLDAEGQLKPLLAQRWDVSADNKTYTFNLDPAARFASGRAVAAKDVVWSFERIKNSDTTTSAVKGQMGPVDTVRAVDDKTVEVVLKNPSNLWLFDMSSTAGIILDSETTADLANSTAGSGPFQLKDWIPNSSVTLEKNPNYWGTPARFNEVTFRYFTDPNAMNAAMLAGDLDIISNLQAPAALPQFSDTNRFKVVEGTTNGEIVLSMNGRSEGLKDVRVRQAIRHAIDKKALRDTVWAGKGELIGSMAPPTDPWFEDRTGDFPFDQDKARALLAEAGVQNLRLRLRVPTLPYATASAQFIQSQLREVGIEAEIDQLEFPARWLEVVHTNADYDMSIVSHVEARDFVRFANPDYYFHYDSEEFRRLVAEADAGPADQQAPKLKEALALLSRDAAADWLFLLPNLVITKPNITGVAQNANTLSFDLTTIAAG</sequence>
<reference evidence="4 5" key="1">
    <citation type="submission" date="2024-04" db="EMBL/GenBank/DDBJ databases">
        <title>Isolation of an actinomycete strain from pig manure.</title>
        <authorList>
            <person name="Gong T."/>
            <person name="Yu Z."/>
            <person name="An M."/>
            <person name="Wei C."/>
            <person name="Yang W."/>
            <person name="Liu L."/>
        </authorList>
    </citation>
    <scope>NUCLEOTIDE SEQUENCE [LARGE SCALE GENOMIC DNA]</scope>
    <source>
        <strain evidence="4 5">ZF39</strain>
    </source>
</reference>
<dbReference type="EMBL" id="CP154795">
    <property type="protein sequence ID" value="XAN07305.1"/>
    <property type="molecule type" value="Genomic_DNA"/>
</dbReference>
<dbReference type="CDD" id="cd08494">
    <property type="entry name" value="PBP2_NikA_DppA_OppA_like_6"/>
    <property type="match status" value="1"/>
</dbReference>
<keyword evidence="5" id="KW-1185">Reference proteome</keyword>
<dbReference type="SUPFAM" id="SSF53850">
    <property type="entry name" value="Periplasmic binding protein-like II"/>
    <property type="match status" value="1"/>
</dbReference>
<gene>
    <name evidence="4" type="ORF">AADG42_08360</name>
</gene>